<protein>
    <submittedName>
        <fullName evidence="1">Uncharacterized protein</fullName>
    </submittedName>
</protein>
<gene>
    <name evidence="1" type="ORF">LHJ74_07100</name>
</gene>
<name>A0ABT2JQQ2_9ACTN</name>
<accession>A0ABT2JQQ2</accession>
<organism evidence="1 2">
    <name type="scientific">Streptomyces gossypii</name>
    <dbReference type="NCBI Taxonomy" id="2883101"/>
    <lineage>
        <taxon>Bacteria</taxon>
        <taxon>Bacillati</taxon>
        <taxon>Actinomycetota</taxon>
        <taxon>Actinomycetes</taxon>
        <taxon>Kitasatosporales</taxon>
        <taxon>Streptomycetaceae</taxon>
        <taxon>Streptomyces</taxon>
    </lineage>
</organism>
<dbReference type="Proteomes" id="UP001156389">
    <property type="component" value="Unassembled WGS sequence"/>
</dbReference>
<evidence type="ECO:0000313" key="2">
    <source>
        <dbReference type="Proteomes" id="UP001156389"/>
    </source>
</evidence>
<dbReference type="EMBL" id="JAJAGO010000003">
    <property type="protein sequence ID" value="MCT2589690.1"/>
    <property type="molecule type" value="Genomic_DNA"/>
</dbReference>
<dbReference type="RefSeq" id="WP_260216692.1">
    <property type="nucleotide sequence ID" value="NZ_JAJAGO010000003.1"/>
</dbReference>
<keyword evidence="2" id="KW-1185">Reference proteome</keyword>
<sequence length="102" mass="10933">MSGNAPHASQTSHTFPPHDIVEIVAVRREPGAPGPETTVIRLLALLPSHWESTPLVEPGRVRLCIRLTGTDGPGAVRETVAAVLADPALRGWSEERADRGTR</sequence>
<proteinExistence type="predicted"/>
<evidence type="ECO:0000313" key="1">
    <source>
        <dbReference type="EMBL" id="MCT2589690.1"/>
    </source>
</evidence>
<reference evidence="1 2" key="1">
    <citation type="submission" date="2021-10" db="EMBL/GenBank/DDBJ databases">
        <title>Streptomyces gossypii sp. nov., isolated from soil collected from cotton field.</title>
        <authorList>
            <person name="Ge X."/>
            <person name="Chen X."/>
            <person name="Liu W."/>
        </authorList>
    </citation>
    <scope>NUCLEOTIDE SEQUENCE [LARGE SCALE GENOMIC DNA]</scope>
    <source>
        <strain evidence="1 2">N2-109</strain>
    </source>
</reference>
<comment type="caution">
    <text evidence="1">The sequence shown here is derived from an EMBL/GenBank/DDBJ whole genome shotgun (WGS) entry which is preliminary data.</text>
</comment>